<gene>
    <name evidence="1" type="ORF">AVDCRST_MAG08-3311</name>
</gene>
<evidence type="ECO:0000313" key="1">
    <source>
        <dbReference type="EMBL" id="CAA9274506.1"/>
    </source>
</evidence>
<dbReference type="EMBL" id="CADCTG010000251">
    <property type="protein sequence ID" value="CAA9274506.1"/>
    <property type="molecule type" value="Genomic_DNA"/>
</dbReference>
<organism evidence="1">
    <name type="scientific">uncultured Acetobacteraceae bacterium</name>
    <dbReference type="NCBI Taxonomy" id="169975"/>
    <lineage>
        <taxon>Bacteria</taxon>
        <taxon>Pseudomonadati</taxon>
        <taxon>Pseudomonadota</taxon>
        <taxon>Alphaproteobacteria</taxon>
        <taxon>Acetobacterales</taxon>
        <taxon>Acetobacteraceae</taxon>
        <taxon>environmental samples</taxon>
    </lineage>
</organism>
<protein>
    <submittedName>
        <fullName evidence="1">Uncharacterized protein</fullName>
    </submittedName>
</protein>
<dbReference type="AlphaFoldDB" id="A0A6J4JBP7"/>
<name>A0A6J4JBP7_9PROT</name>
<proteinExistence type="predicted"/>
<reference evidence="1" key="1">
    <citation type="submission" date="2020-02" db="EMBL/GenBank/DDBJ databases">
        <authorList>
            <person name="Meier V. D."/>
        </authorList>
    </citation>
    <scope>NUCLEOTIDE SEQUENCE</scope>
    <source>
        <strain evidence="1">AVDCRST_MAG08</strain>
    </source>
</reference>
<sequence length="25" mass="2454">MTRPALAALLGGFLLAGCAVRPPTG</sequence>
<dbReference type="PROSITE" id="PS51257">
    <property type="entry name" value="PROKAR_LIPOPROTEIN"/>
    <property type="match status" value="1"/>
</dbReference>
<accession>A0A6J4JBP7</accession>
<feature type="non-terminal residue" evidence="1">
    <location>
        <position position="25"/>
    </location>
</feature>